<comment type="caution">
    <text evidence="2">The sequence shown here is derived from an EMBL/GenBank/DDBJ whole genome shotgun (WGS) entry which is preliminary data.</text>
</comment>
<name>A0ABQ7QGW2_PLUXY</name>
<sequence>MGGVSRRRRAASDRRAGGAVTDRHSAARSYGTPETPRDLPEERTGHTVHLTRHC</sequence>
<keyword evidence="3" id="KW-1185">Reference proteome</keyword>
<evidence type="ECO:0000256" key="1">
    <source>
        <dbReference type="SAM" id="MobiDB-lite"/>
    </source>
</evidence>
<accession>A0ABQ7QGW2</accession>
<proteinExistence type="predicted"/>
<protein>
    <submittedName>
        <fullName evidence="2">Uncharacterized protein</fullName>
    </submittedName>
</protein>
<dbReference type="Proteomes" id="UP000823941">
    <property type="component" value="Chromosome 15"/>
</dbReference>
<feature type="compositionally biased region" description="Basic and acidic residues" evidence="1">
    <location>
        <begin position="10"/>
        <end position="25"/>
    </location>
</feature>
<feature type="compositionally biased region" description="Basic and acidic residues" evidence="1">
    <location>
        <begin position="35"/>
        <end position="45"/>
    </location>
</feature>
<reference evidence="2 3" key="1">
    <citation type="submission" date="2021-06" db="EMBL/GenBank/DDBJ databases">
        <title>A haploid diamondback moth (Plutella xylostella L.) genome assembly resolves 31 chromosomes and identifies a diamide resistance mutation.</title>
        <authorList>
            <person name="Ward C.M."/>
            <person name="Perry K.D."/>
            <person name="Baker G."/>
            <person name="Powis K."/>
            <person name="Heckel D.G."/>
            <person name="Baxter S.W."/>
        </authorList>
    </citation>
    <scope>NUCLEOTIDE SEQUENCE [LARGE SCALE GENOMIC DNA]</scope>
    <source>
        <strain evidence="2 3">LV</strain>
        <tissue evidence="2">Single pupa</tissue>
    </source>
</reference>
<gene>
    <name evidence="2" type="ORF">JYU34_010915</name>
</gene>
<evidence type="ECO:0000313" key="3">
    <source>
        <dbReference type="Proteomes" id="UP000823941"/>
    </source>
</evidence>
<feature type="region of interest" description="Disordered" evidence="1">
    <location>
        <begin position="1"/>
        <end position="54"/>
    </location>
</feature>
<dbReference type="EMBL" id="JAHIBW010000015">
    <property type="protein sequence ID" value="KAG7303994.1"/>
    <property type="molecule type" value="Genomic_DNA"/>
</dbReference>
<evidence type="ECO:0000313" key="2">
    <source>
        <dbReference type="EMBL" id="KAG7303994.1"/>
    </source>
</evidence>
<organism evidence="2 3">
    <name type="scientific">Plutella xylostella</name>
    <name type="common">Diamondback moth</name>
    <name type="synonym">Plutella maculipennis</name>
    <dbReference type="NCBI Taxonomy" id="51655"/>
    <lineage>
        <taxon>Eukaryota</taxon>
        <taxon>Metazoa</taxon>
        <taxon>Ecdysozoa</taxon>
        <taxon>Arthropoda</taxon>
        <taxon>Hexapoda</taxon>
        <taxon>Insecta</taxon>
        <taxon>Pterygota</taxon>
        <taxon>Neoptera</taxon>
        <taxon>Endopterygota</taxon>
        <taxon>Lepidoptera</taxon>
        <taxon>Glossata</taxon>
        <taxon>Ditrysia</taxon>
        <taxon>Yponomeutoidea</taxon>
        <taxon>Plutellidae</taxon>
        <taxon>Plutella</taxon>
    </lineage>
</organism>